<accession>A0A645GYL0</accession>
<protein>
    <submittedName>
        <fullName evidence="1">Uncharacterized protein</fullName>
    </submittedName>
</protein>
<dbReference type="EMBL" id="VSSQ01079674">
    <property type="protein sequence ID" value="MPN29124.1"/>
    <property type="molecule type" value="Genomic_DNA"/>
</dbReference>
<evidence type="ECO:0000313" key="1">
    <source>
        <dbReference type="EMBL" id="MPN29124.1"/>
    </source>
</evidence>
<dbReference type="AlphaFoldDB" id="A0A645GYL0"/>
<reference evidence="1" key="1">
    <citation type="submission" date="2019-08" db="EMBL/GenBank/DDBJ databases">
        <authorList>
            <person name="Kucharzyk K."/>
            <person name="Murdoch R.W."/>
            <person name="Higgins S."/>
            <person name="Loffler F."/>
        </authorList>
    </citation>
    <scope>NUCLEOTIDE SEQUENCE</scope>
</reference>
<organism evidence="1">
    <name type="scientific">bioreactor metagenome</name>
    <dbReference type="NCBI Taxonomy" id="1076179"/>
    <lineage>
        <taxon>unclassified sequences</taxon>
        <taxon>metagenomes</taxon>
        <taxon>ecological metagenomes</taxon>
    </lineage>
</organism>
<gene>
    <name evidence="1" type="ORF">SDC9_176575</name>
</gene>
<sequence>MVDIVEVKELLVGILLGCRVEIFFRVIVAADDEIISAITGIQIVAFPLALVLAHFDERGLHVRVFLNRETACIDGIKVGLIADERNQHCNLVDLLCGGRCRGIGRLRGCGCFRGGFFRRRSGCLGAGKHAKRQHEHEDHSKNLFHCSFFPLLYLTCF</sequence>
<comment type="caution">
    <text evidence="1">The sequence shown here is derived from an EMBL/GenBank/DDBJ whole genome shotgun (WGS) entry which is preliminary data.</text>
</comment>
<name>A0A645GYL0_9ZZZZ</name>
<proteinExistence type="predicted"/>